<protein>
    <submittedName>
        <fullName evidence="2">Uncharacterized protein</fullName>
    </submittedName>
</protein>
<dbReference type="EMBL" id="KZ678429">
    <property type="protein sequence ID" value="PSR87406.1"/>
    <property type="molecule type" value="Genomic_DNA"/>
</dbReference>
<dbReference type="OrthoDB" id="5389734at2759"/>
<feature type="region of interest" description="Disordered" evidence="1">
    <location>
        <begin position="1"/>
        <end position="58"/>
    </location>
</feature>
<feature type="compositionally biased region" description="Low complexity" evidence="1">
    <location>
        <begin position="460"/>
        <end position="473"/>
    </location>
</feature>
<feature type="compositionally biased region" description="Basic and acidic residues" evidence="1">
    <location>
        <begin position="534"/>
        <end position="561"/>
    </location>
</feature>
<dbReference type="STRING" id="2025994.A0A2T3A9W3"/>
<feature type="compositionally biased region" description="Polar residues" evidence="1">
    <location>
        <begin position="562"/>
        <end position="574"/>
    </location>
</feature>
<dbReference type="Proteomes" id="UP000241462">
    <property type="component" value="Unassembled WGS sequence"/>
</dbReference>
<feature type="compositionally biased region" description="Pro residues" evidence="1">
    <location>
        <begin position="513"/>
        <end position="531"/>
    </location>
</feature>
<dbReference type="InParanoid" id="A0A2T3A9W3"/>
<feature type="compositionally biased region" description="Basic and acidic residues" evidence="1">
    <location>
        <begin position="341"/>
        <end position="354"/>
    </location>
</feature>
<feature type="region of interest" description="Disordered" evidence="1">
    <location>
        <begin position="677"/>
        <end position="787"/>
    </location>
</feature>
<evidence type="ECO:0000313" key="2">
    <source>
        <dbReference type="EMBL" id="PSR87406.1"/>
    </source>
</evidence>
<evidence type="ECO:0000256" key="1">
    <source>
        <dbReference type="SAM" id="MobiDB-lite"/>
    </source>
</evidence>
<sequence>MAATASRSMDPEELAIHLSPGTARDLAHNRGARTTISHFDDSSDDEEEDHPRDMGQFSEDDREIQTPTMAGHSHIPLHPIPSMQEAFAESLEEATKAGLSLKPALRQLDAKARREKLLDEDRSKGPPNRAWRFRSGQKCHELRKLVAQISFGIELLLKGMANNNAQVLSILQGHIDEVDEFLETAMEDVKEASKDLKDRMEFLKVPMENMEVFEQMLENRKFRLQIVEGNAKIEHILARTSTAHTQTIRDVAEGLRAVKQFARYLKENDKGVWRRERLDVVDVFDAMKGNAEGWLKEFTTLESSSTLLSGLLVQLSSMIVDIDKKAGEISRRTRFTLDPYSKSDRRSANPHDEPPSSEATPPPSPPASSSSSSATPRIRTLDFGHSLGSFLGPQENGMGGTISEIPDIPLRAKQRITKDSDTLQTYILSSNTYTPPESSKRIPEVIVDDGSQTDREAEIESVAESRTTASTASSKEDEEQSEEEDEEDEEQEKEEEQQDDNDFILLQPRTYTPVPPAPSPSPRASPKPPLTPVERPKQTLERPKQTLDHAKRSSERLKQPTERPQPSLEPTTQFPAPPRTAIAHRGANRGTPDELSIHIEVDEDIPQSPDEIHETVLMVPQREMMRAPIRAQPKILQIQPVQRQSRSSDKEVVLSHKTSLRERVSLKGELPTAIHVPPMNAFEIPRPRLQTPQGSPRSQRSERSQRPPNSSHGTEAGSRRTETRQRTTNVDYVPPRFPNLIASPASERQHFRPVQASPHSPLQQRPHTAGTVVNRSGHRDHRGAPSQMGMSMLSTVTTMHENASNKAGSTRTVKKKRSAFGWLKKAFSLDEEERAAFEARRRAQPANYYQYQMPPVDSPRYLDGRRIS</sequence>
<feature type="compositionally biased region" description="Polar residues" evidence="1">
    <location>
        <begin position="757"/>
        <end position="774"/>
    </location>
</feature>
<feature type="region of interest" description="Disordered" evidence="1">
    <location>
        <begin position="842"/>
        <end position="868"/>
    </location>
</feature>
<evidence type="ECO:0000313" key="3">
    <source>
        <dbReference type="Proteomes" id="UP000241462"/>
    </source>
</evidence>
<gene>
    <name evidence="2" type="ORF">BD289DRAFT_482142</name>
</gene>
<organism evidence="2 3">
    <name type="scientific">Coniella lustricola</name>
    <dbReference type="NCBI Taxonomy" id="2025994"/>
    <lineage>
        <taxon>Eukaryota</taxon>
        <taxon>Fungi</taxon>
        <taxon>Dikarya</taxon>
        <taxon>Ascomycota</taxon>
        <taxon>Pezizomycotina</taxon>
        <taxon>Sordariomycetes</taxon>
        <taxon>Sordariomycetidae</taxon>
        <taxon>Diaporthales</taxon>
        <taxon>Schizoparmaceae</taxon>
        <taxon>Coniella</taxon>
    </lineage>
</organism>
<feature type="region of interest" description="Disordered" evidence="1">
    <location>
        <begin position="429"/>
        <end position="594"/>
    </location>
</feature>
<feature type="region of interest" description="Disordered" evidence="1">
    <location>
        <begin position="336"/>
        <end position="406"/>
    </location>
</feature>
<proteinExistence type="predicted"/>
<accession>A0A2T3A9W3</accession>
<name>A0A2T3A9W3_9PEZI</name>
<feature type="compositionally biased region" description="Acidic residues" evidence="1">
    <location>
        <begin position="476"/>
        <end position="502"/>
    </location>
</feature>
<keyword evidence="3" id="KW-1185">Reference proteome</keyword>
<dbReference type="AlphaFoldDB" id="A0A2T3A9W3"/>
<feature type="compositionally biased region" description="Low complexity" evidence="1">
    <location>
        <begin position="367"/>
        <end position="376"/>
    </location>
</feature>
<reference evidence="2 3" key="1">
    <citation type="journal article" date="2018" name="Mycol. Prog.">
        <title>Coniella lustricola, a new species from submerged detritus.</title>
        <authorList>
            <person name="Raudabaugh D.B."/>
            <person name="Iturriaga T."/>
            <person name="Carver A."/>
            <person name="Mondo S."/>
            <person name="Pangilinan J."/>
            <person name="Lipzen A."/>
            <person name="He G."/>
            <person name="Amirebrahimi M."/>
            <person name="Grigoriev I.V."/>
            <person name="Miller A.N."/>
        </authorList>
    </citation>
    <scope>NUCLEOTIDE SEQUENCE [LARGE SCALE GENOMIC DNA]</scope>
    <source>
        <strain evidence="2 3">B22-T-1</strain>
    </source>
</reference>